<evidence type="ECO:0000313" key="6">
    <source>
        <dbReference type="EMBL" id="MRI85945.1"/>
    </source>
</evidence>
<gene>
    <name evidence="6" type="ORF">GIY09_08705</name>
</gene>
<dbReference type="PANTHER" id="PTHR46193:SF18">
    <property type="entry name" value="HEXITOL PHOSPHATASE B"/>
    <property type="match status" value="1"/>
</dbReference>
<sequence>MMIQKEFAMKAIIFDMDGVMIDSEYAYTAAIKAEVESLGHAISEEYIYGFVGTTHEYTWEHIVKDYALPEEPAVYIEQMLEKREQIVLRDGLKTYPYIREFIVEASEKGYLLAVASSSPKSEIIRTVEHLDADVYFNCLVSGEEVEHSKPAPDVFLRAAEMLGVAPEDCIVIEDSRNGSLAAQAAGMYCIGYRDSQYPEQDLSATAQIVSDFRDIKLEPAE</sequence>
<dbReference type="NCBIfam" id="TIGR01509">
    <property type="entry name" value="HAD-SF-IA-v3"/>
    <property type="match status" value="1"/>
</dbReference>
<keyword evidence="4" id="KW-0460">Magnesium</keyword>
<dbReference type="EMBL" id="WJQS01000007">
    <property type="protein sequence ID" value="MRI85945.1"/>
    <property type="molecule type" value="Genomic_DNA"/>
</dbReference>
<name>A0A6I2GR61_9LACT</name>
<keyword evidence="5" id="KW-0119">Carbohydrate metabolism</keyword>
<dbReference type="NCBIfam" id="TIGR01549">
    <property type="entry name" value="HAD-SF-IA-v1"/>
    <property type="match status" value="1"/>
</dbReference>
<dbReference type="InterPro" id="IPR023214">
    <property type="entry name" value="HAD_sf"/>
</dbReference>
<comment type="similarity">
    <text evidence="2">Belongs to the HAD-like hydrolase superfamily. CbbY/CbbZ/Gph/YieH family.</text>
</comment>
<dbReference type="Proteomes" id="UP000430975">
    <property type="component" value="Unassembled WGS sequence"/>
</dbReference>
<evidence type="ECO:0000256" key="2">
    <source>
        <dbReference type="ARBA" id="ARBA00006171"/>
    </source>
</evidence>
<dbReference type="AlphaFoldDB" id="A0A6I2GR61"/>
<evidence type="ECO:0000256" key="1">
    <source>
        <dbReference type="ARBA" id="ARBA00001946"/>
    </source>
</evidence>
<dbReference type="SFLD" id="SFLDG01129">
    <property type="entry name" value="C1.5:_HAD__Beta-PGM__Phosphata"/>
    <property type="match status" value="1"/>
</dbReference>
<dbReference type="PANTHER" id="PTHR46193">
    <property type="entry name" value="6-PHOSPHOGLUCONATE PHOSPHATASE"/>
    <property type="match status" value="1"/>
</dbReference>
<dbReference type="Pfam" id="PF13419">
    <property type="entry name" value="HAD_2"/>
    <property type="match status" value="1"/>
</dbReference>
<evidence type="ECO:0000256" key="3">
    <source>
        <dbReference type="ARBA" id="ARBA00022723"/>
    </source>
</evidence>
<evidence type="ECO:0000256" key="4">
    <source>
        <dbReference type="ARBA" id="ARBA00022842"/>
    </source>
</evidence>
<dbReference type="InterPro" id="IPR023198">
    <property type="entry name" value="PGP-like_dom2"/>
</dbReference>
<proteinExistence type="inferred from homology"/>
<comment type="caution">
    <text evidence="6">The sequence shown here is derived from an EMBL/GenBank/DDBJ whole genome shotgun (WGS) entry which is preliminary data.</text>
</comment>
<dbReference type="GO" id="GO:0016787">
    <property type="term" value="F:hydrolase activity"/>
    <property type="evidence" value="ECO:0007669"/>
    <property type="project" value="UniProtKB-KW"/>
</dbReference>
<keyword evidence="6" id="KW-0378">Hydrolase</keyword>
<evidence type="ECO:0000256" key="5">
    <source>
        <dbReference type="ARBA" id="ARBA00023277"/>
    </source>
</evidence>
<dbReference type="SFLD" id="SFLDG01135">
    <property type="entry name" value="C1.5.6:_HAD__Beta-PGM__Phospha"/>
    <property type="match status" value="1"/>
</dbReference>
<dbReference type="InterPro" id="IPR041492">
    <property type="entry name" value="HAD_2"/>
</dbReference>
<dbReference type="Gene3D" id="1.10.150.240">
    <property type="entry name" value="Putative phosphatase, domain 2"/>
    <property type="match status" value="1"/>
</dbReference>
<keyword evidence="3" id="KW-0479">Metal-binding</keyword>
<evidence type="ECO:0000313" key="7">
    <source>
        <dbReference type="Proteomes" id="UP000430975"/>
    </source>
</evidence>
<dbReference type="SUPFAM" id="SSF56784">
    <property type="entry name" value="HAD-like"/>
    <property type="match status" value="1"/>
</dbReference>
<dbReference type="InterPro" id="IPR051600">
    <property type="entry name" value="Beta-PGM-like"/>
</dbReference>
<organism evidence="6 7">
    <name type="scientific">Fundicoccus ignavus</name>
    <dbReference type="NCBI Taxonomy" id="2664442"/>
    <lineage>
        <taxon>Bacteria</taxon>
        <taxon>Bacillati</taxon>
        <taxon>Bacillota</taxon>
        <taxon>Bacilli</taxon>
        <taxon>Lactobacillales</taxon>
        <taxon>Aerococcaceae</taxon>
        <taxon>Fundicoccus</taxon>
    </lineage>
</organism>
<comment type="cofactor">
    <cofactor evidence="1">
        <name>Mg(2+)</name>
        <dbReference type="ChEBI" id="CHEBI:18420"/>
    </cofactor>
</comment>
<accession>A0A6I2GR61</accession>
<dbReference type="SFLD" id="SFLDS00003">
    <property type="entry name" value="Haloacid_Dehalogenase"/>
    <property type="match status" value="1"/>
</dbReference>
<dbReference type="Gene3D" id="3.40.50.1000">
    <property type="entry name" value="HAD superfamily/HAD-like"/>
    <property type="match status" value="1"/>
</dbReference>
<dbReference type="InterPro" id="IPR006439">
    <property type="entry name" value="HAD-SF_hydro_IA"/>
</dbReference>
<protein>
    <submittedName>
        <fullName evidence="6">HAD-IA family hydrolase</fullName>
    </submittedName>
</protein>
<reference evidence="6 7" key="1">
    <citation type="submission" date="2019-11" db="EMBL/GenBank/DDBJ databases">
        <title>Characterisation of Fundicoccus ignavus gen. nov. sp. nov., a novel genus of the family Aerococcaceae isolated from bulk tank milk.</title>
        <authorList>
            <person name="Siebert A."/>
            <person name="Huptas C."/>
            <person name="Wenning M."/>
            <person name="Scherer S."/>
            <person name="Doll E.V."/>
        </authorList>
    </citation>
    <scope>NUCLEOTIDE SEQUENCE [LARGE SCALE GENOMIC DNA]</scope>
    <source>
        <strain evidence="6 7">WS4759</strain>
    </source>
</reference>
<dbReference type="InterPro" id="IPR036412">
    <property type="entry name" value="HAD-like_sf"/>
</dbReference>
<dbReference type="GO" id="GO:0046872">
    <property type="term" value="F:metal ion binding"/>
    <property type="evidence" value="ECO:0007669"/>
    <property type="project" value="UniProtKB-KW"/>
</dbReference>
<keyword evidence="7" id="KW-1185">Reference proteome</keyword>
<dbReference type="PRINTS" id="PR00413">
    <property type="entry name" value="HADHALOGNASE"/>
</dbReference>